<organism evidence="1 2">
    <name type="scientific">Colletotrichum sojae</name>
    <dbReference type="NCBI Taxonomy" id="2175907"/>
    <lineage>
        <taxon>Eukaryota</taxon>
        <taxon>Fungi</taxon>
        <taxon>Dikarya</taxon>
        <taxon>Ascomycota</taxon>
        <taxon>Pezizomycotina</taxon>
        <taxon>Sordariomycetes</taxon>
        <taxon>Hypocreomycetidae</taxon>
        <taxon>Glomerellales</taxon>
        <taxon>Glomerellaceae</taxon>
        <taxon>Colletotrichum</taxon>
        <taxon>Colletotrichum orchidearum species complex</taxon>
    </lineage>
</organism>
<dbReference type="EMBL" id="WIGN01000375">
    <property type="protein sequence ID" value="KAF6796336.1"/>
    <property type="molecule type" value="Genomic_DNA"/>
</dbReference>
<comment type="caution">
    <text evidence="1">The sequence shown here is derived from an EMBL/GenBank/DDBJ whole genome shotgun (WGS) entry which is preliminary data.</text>
</comment>
<evidence type="ECO:0000313" key="2">
    <source>
        <dbReference type="Proteomes" id="UP000652219"/>
    </source>
</evidence>
<proteinExistence type="predicted"/>
<dbReference type="AlphaFoldDB" id="A0A8H6ITI7"/>
<dbReference type="Proteomes" id="UP000652219">
    <property type="component" value="Unassembled WGS sequence"/>
</dbReference>
<gene>
    <name evidence="1" type="ORF">CSOJ01_13254</name>
</gene>
<reference evidence="1 2" key="1">
    <citation type="journal article" date="2020" name="Phytopathology">
        <title>Genome Sequence Resources of Colletotrichum truncatum, C. plurivorum, C. musicola, and C. sojae: Four Species Pathogenic to Soybean (Glycine max).</title>
        <authorList>
            <person name="Rogerio F."/>
            <person name="Boufleur T.R."/>
            <person name="Ciampi-Guillardi M."/>
            <person name="Sukno S.A."/>
            <person name="Thon M.R."/>
            <person name="Massola Junior N.S."/>
            <person name="Baroncelli R."/>
        </authorList>
    </citation>
    <scope>NUCLEOTIDE SEQUENCE [LARGE SCALE GENOMIC DNA]</scope>
    <source>
        <strain evidence="1 2">LFN0009</strain>
    </source>
</reference>
<sequence length="154" mass="16871">MASTDSPSGLRERMVDTIQAFMATYQDASVQNDASLINRNSTSDCARHLLPASVTEAFNLPSGFFFDNAGIEAALASDLKVLKFEDAIISNLVIDTQALRAAFTTISKIRTDAGERYNAEGAWTLYFTEDATKVKKVIEFCDKDVLVRMAGESK</sequence>
<name>A0A8H6ITI7_9PEZI</name>
<evidence type="ECO:0000313" key="1">
    <source>
        <dbReference type="EMBL" id="KAF6796336.1"/>
    </source>
</evidence>
<protein>
    <submittedName>
        <fullName evidence="1">Uncharacterized protein</fullName>
    </submittedName>
</protein>
<keyword evidence="2" id="KW-1185">Reference proteome</keyword>
<accession>A0A8H6ITI7</accession>